<reference evidence="3" key="1">
    <citation type="journal article" date="2021" name="PeerJ">
        <title>Extensive microbial diversity within the chicken gut microbiome revealed by metagenomics and culture.</title>
        <authorList>
            <person name="Gilroy R."/>
            <person name="Ravi A."/>
            <person name="Getino M."/>
            <person name="Pursley I."/>
            <person name="Horton D.L."/>
            <person name="Alikhan N.F."/>
            <person name="Baker D."/>
            <person name="Gharbi K."/>
            <person name="Hall N."/>
            <person name="Watson M."/>
            <person name="Adriaenssens E.M."/>
            <person name="Foster-Nyarko E."/>
            <person name="Jarju S."/>
            <person name="Secka A."/>
            <person name="Antonio M."/>
            <person name="Oren A."/>
            <person name="Chaudhuri R.R."/>
            <person name="La Ragione R."/>
            <person name="Hildebrand F."/>
            <person name="Pallen M.J."/>
        </authorList>
    </citation>
    <scope>NUCLEOTIDE SEQUENCE</scope>
    <source>
        <strain evidence="3">ChiSxjej3B15-1167</strain>
    </source>
</reference>
<dbReference type="AlphaFoldDB" id="A0A9D2BE69"/>
<dbReference type="EMBL" id="DXEQ01000292">
    <property type="protein sequence ID" value="HIX73285.1"/>
    <property type="molecule type" value="Genomic_DNA"/>
</dbReference>
<feature type="domain" description="DUF3592" evidence="2">
    <location>
        <begin position="37"/>
        <end position="98"/>
    </location>
</feature>
<keyword evidence="1" id="KW-0812">Transmembrane</keyword>
<reference evidence="3" key="2">
    <citation type="submission" date="2021-04" db="EMBL/GenBank/DDBJ databases">
        <authorList>
            <person name="Gilroy R."/>
        </authorList>
    </citation>
    <scope>NUCLEOTIDE SEQUENCE</scope>
    <source>
        <strain evidence="3">ChiSxjej3B15-1167</strain>
    </source>
</reference>
<keyword evidence="1" id="KW-1133">Transmembrane helix</keyword>
<sequence>MNSYSFVLYIIAVLAIAYAAGHIFGFFLKRSRLVSTDATVYSISLSDTKRARAGSKWGKVEYKVKGRKYVSDELIPIPQDAQIGTKVPVQYDPSSPETLYHFSWTQILVAAGLAVICILGGILL</sequence>
<name>A0A9D2BE69_9FIRM</name>
<accession>A0A9D2BE69</accession>
<evidence type="ECO:0000259" key="2">
    <source>
        <dbReference type="Pfam" id="PF12158"/>
    </source>
</evidence>
<organism evidence="3 4">
    <name type="scientific">Candidatus Anaerobutyricum stercoripullorum</name>
    <dbReference type="NCBI Taxonomy" id="2838456"/>
    <lineage>
        <taxon>Bacteria</taxon>
        <taxon>Bacillati</taxon>
        <taxon>Bacillota</taxon>
        <taxon>Clostridia</taxon>
        <taxon>Lachnospirales</taxon>
        <taxon>Lachnospiraceae</taxon>
        <taxon>Anaerobutyricum</taxon>
    </lineage>
</organism>
<evidence type="ECO:0000256" key="1">
    <source>
        <dbReference type="SAM" id="Phobius"/>
    </source>
</evidence>
<feature type="transmembrane region" description="Helical" evidence="1">
    <location>
        <begin position="104"/>
        <end position="123"/>
    </location>
</feature>
<proteinExistence type="predicted"/>
<protein>
    <submittedName>
        <fullName evidence="3">DUF3592 domain-containing protein</fullName>
    </submittedName>
</protein>
<evidence type="ECO:0000313" key="3">
    <source>
        <dbReference type="EMBL" id="HIX73285.1"/>
    </source>
</evidence>
<evidence type="ECO:0000313" key="4">
    <source>
        <dbReference type="Proteomes" id="UP000886805"/>
    </source>
</evidence>
<gene>
    <name evidence="3" type="ORF">H9849_09720</name>
</gene>
<dbReference type="Proteomes" id="UP000886805">
    <property type="component" value="Unassembled WGS sequence"/>
</dbReference>
<feature type="transmembrane region" description="Helical" evidence="1">
    <location>
        <begin position="6"/>
        <end position="28"/>
    </location>
</feature>
<keyword evidence="1" id="KW-0472">Membrane</keyword>
<dbReference type="InterPro" id="IPR021994">
    <property type="entry name" value="DUF3592"/>
</dbReference>
<comment type="caution">
    <text evidence="3">The sequence shown here is derived from an EMBL/GenBank/DDBJ whole genome shotgun (WGS) entry which is preliminary data.</text>
</comment>
<dbReference type="Pfam" id="PF12158">
    <property type="entry name" value="DUF3592"/>
    <property type="match status" value="1"/>
</dbReference>